<evidence type="ECO:0000256" key="2">
    <source>
        <dbReference type="ARBA" id="ARBA00023125"/>
    </source>
</evidence>
<dbReference type="SUPFAM" id="SSF46689">
    <property type="entry name" value="Homeodomain-like"/>
    <property type="match status" value="1"/>
</dbReference>
<dbReference type="Gene3D" id="1.10.357.10">
    <property type="entry name" value="Tetracycline Repressor, domain 2"/>
    <property type="match status" value="1"/>
</dbReference>
<reference evidence="6" key="2">
    <citation type="submission" date="2020-09" db="EMBL/GenBank/DDBJ databases">
        <authorList>
            <person name="Sun Q."/>
            <person name="Zhou Y."/>
        </authorList>
    </citation>
    <scope>NUCLEOTIDE SEQUENCE</scope>
    <source>
        <strain evidence="6">CGMCC 1.15371</strain>
    </source>
</reference>
<evidence type="ECO:0000259" key="5">
    <source>
        <dbReference type="PROSITE" id="PS50977"/>
    </source>
</evidence>
<dbReference type="Pfam" id="PF00440">
    <property type="entry name" value="TetR_N"/>
    <property type="match status" value="1"/>
</dbReference>
<feature type="domain" description="HTH tetR-type" evidence="5">
    <location>
        <begin position="7"/>
        <end position="67"/>
    </location>
</feature>
<evidence type="ECO:0000256" key="4">
    <source>
        <dbReference type="PROSITE-ProRule" id="PRU00335"/>
    </source>
</evidence>
<dbReference type="PANTHER" id="PTHR30055">
    <property type="entry name" value="HTH-TYPE TRANSCRIPTIONAL REGULATOR RUTR"/>
    <property type="match status" value="1"/>
</dbReference>
<name>A0A8J2YD63_9BACL</name>
<dbReference type="GO" id="GO:0000976">
    <property type="term" value="F:transcription cis-regulatory region binding"/>
    <property type="evidence" value="ECO:0007669"/>
    <property type="project" value="TreeGrafter"/>
</dbReference>
<dbReference type="RefSeq" id="WP_188689892.1">
    <property type="nucleotide sequence ID" value="NZ_BMIR01000003.1"/>
</dbReference>
<comment type="caution">
    <text evidence="6">The sequence shown here is derived from an EMBL/GenBank/DDBJ whole genome shotgun (WGS) entry which is preliminary data.</text>
</comment>
<dbReference type="Proteomes" id="UP000628775">
    <property type="component" value="Unassembled WGS sequence"/>
</dbReference>
<dbReference type="InterPro" id="IPR001647">
    <property type="entry name" value="HTH_TetR"/>
</dbReference>
<reference evidence="6" key="1">
    <citation type="journal article" date="2014" name="Int. J. Syst. Evol. Microbiol.">
        <title>Complete genome sequence of Corynebacterium casei LMG S-19264T (=DSM 44701T), isolated from a smear-ripened cheese.</title>
        <authorList>
            <consortium name="US DOE Joint Genome Institute (JGI-PGF)"/>
            <person name="Walter F."/>
            <person name="Albersmeier A."/>
            <person name="Kalinowski J."/>
            <person name="Ruckert C."/>
        </authorList>
    </citation>
    <scope>NUCLEOTIDE SEQUENCE</scope>
    <source>
        <strain evidence="6">CGMCC 1.15371</strain>
    </source>
</reference>
<evidence type="ECO:0000256" key="3">
    <source>
        <dbReference type="ARBA" id="ARBA00023163"/>
    </source>
</evidence>
<dbReference type="PANTHER" id="PTHR30055:SF238">
    <property type="entry name" value="MYCOFACTOCIN BIOSYNTHESIS TRANSCRIPTIONAL REGULATOR MFTR-RELATED"/>
    <property type="match status" value="1"/>
</dbReference>
<dbReference type="AlphaFoldDB" id="A0A8J2YD63"/>
<evidence type="ECO:0000313" key="7">
    <source>
        <dbReference type="Proteomes" id="UP000628775"/>
    </source>
</evidence>
<evidence type="ECO:0000256" key="1">
    <source>
        <dbReference type="ARBA" id="ARBA00023015"/>
    </source>
</evidence>
<dbReference type="PROSITE" id="PS50977">
    <property type="entry name" value="HTH_TETR_2"/>
    <property type="match status" value="1"/>
</dbReference>
<keyword evidence="7" id="KW-1185">Reference proteome</keyword>
<dbReference type="InterPro" id="IPR009057">
    <property type="entry name" value="Homeodomain-like_sf"/>
</dbReference>
<sequence>MARAKKEERIEEILEAGLEVFAERGYYNTTTADIAEKAGISQPYVFRFFKTKEDLFIAALDRAFARILQAFKEVKEGSPQLVAKMIETYEQLSISHPNEIKLQVIGLSVPEQAIRQSSKQGLLQIRSYVLERCQTAGLTHAEREVTTFLARGMLCNIAFFMDCPELIAGQKGN</sequence>
<dbReference type="InterPro" id="IPR023772">
    <property type="entry name" value="DNA-bd_HTH_TetR-type_CS"/>
</dbReference>
<organism evidence="6 7">
    <name type="scientific">Pullulanibacillus camelliae</name>
    <dbReference type="NCBI Taxonomy" id="1707096"/>
    <lineage>
        <taxon>Bacteria</taxon>
        <taxon>Bacillati</taxon>
        <taxon>Bacillota</taxon>
        <taxon>Bacilli</taxon>
        <taxon>Bacillales</taxon>
        <taxon>Sporolactobacillaceae</taxon>
        <taxon>Pullulanibacillus</taxon>
    </lineage>
</organism>
<accession>A0A8J2YD63</accession>
<dbReference type="PRINTS" id="PR00455">
    <property type="entry name" value="HTHTETR"/>
</dbReference>
<gene>
    <name evidence="6" type="ORF">GCM10011391_09420</name>
</gene>
<keyword evidence="2 4" id="KW-0238">DNA-binding</keyword>
<dbReference type="GO" id="GO:0003700">
    <property type="term" value="F:DNA-binding transcription factor activity"/>
    <property type="evidence" value="ECO:0007669"/>
    <property type="project" value="TreeGrafter"/>
</dbReference>
<dbReference type="EMBL" id="BMIR01000003">
    <property type="protein sequence ID" value="GGE32892.1"/>
    <property type="molecule type" value="Genomic_DNA"/>
</dbReference>
<keyword evidence="1" id="KW-0805">Transcription regulation</keyword>
<dbReference type="PROSITE" id="PS01081">
    <property type="entry name" value="HTH_TETR_1"/>
    <property type="match status" value="1"/>
</dbReference>
<dbReference type="InterPro" id="IPR050109">
    <property type="entry name" value="HTH-type_TetR-like_transc_reg"/>
</dbReference>
<evidence type="ECO:0000313" key="6">
    <source>
        <dbReference type="EMBL" id="GGE32892.1"/>
    </source>
</evidence>
<protein>
    <submittedName>
        <fullName evidence="6">TetR family transcriptional regulator</fullName>
    </submittedName>
</protein>
<proteinExistence type="predicted"/>
<feature type="DNA-binding region" description="H-T-H motif" evidence="4">
    <location>
        <begin position="30"/>
        <end position="49"/>
    </location>
</feature>
<keyword evidence="3" id="KW-0804">Transcription</keyword>